<dbReference type="Proteomes" id="UP000503462">
    <property type="component" value="Chromosome 1"/>
</dbReference>
<evidence type="ECO:0000256" key="1">
    <source>
        <dbReference type="SAM" id="MobiDB-lite"/>
    </source>
</evidence>
<keyword evidence="3" id="KW-1185">Reference proteome</keyword>
<feature type="compositionally biased region" description="Basic and acidic residues" evidence="1">
    <location>
        <begin position="368"/>
        <end position="379"/>
    </location>
</feature>
<dbReference type="EMBL" id="CP051139">
    <property type="protein sequence ID" value="QIW95410.1"/>
    <property type="molecule type" value="Genomic_DNA"/>
</dbReference>
<sequence>MSMGAATRAIKLDNDLNGRVHSLLRCIEFSDTLTIIDGVRVRDVLAAGARYLSQVDNSSRDEHSMEGKIQVLELVAYLFSMDAMKHVSSFMNFHSSLLSGSSHTGEHKKSAGRPAGGHESVTQQQSASSIGAHELSEFEKNMDMAVLAFTSIFEMQTSAQEDCLRGMIAAEKVAKRYKSIPVDLNDRERAEKAKMLDVVRKKIRGTGADLLPFAADDMLLVAHASYPAVDGDGYKRKLMEVHDLVRSGMLFAEIKDTFGLGSWAMLMTYNVGHMLLDIDTICTAIRTMGSACPRVREVFRLLETEVVLKVIDRQAIDCRFEFSRRIEEGWYHLDEEEYDPEKDHFTSNDSCETLYGREATSEQATRSEITRSAEEPGHS</sequence>
<evidence type="ECO:0000313" key="2">
    <source>
        <dbReference type="EMBL" id="QIW95410.1"/>
    </source>
</evidence>
<reference evidence="2 3" key="1">
    <citation type="journal article" date="2016" name="Sci. Rep.">
        <title>Peltaster fructicola genome reveals evolution from an invasive phytopathogen to an ectophytic parasite.</title>
        <authorList>
            <person name="Xu C."/>
            <person name="Chen H."/>
            <person name="Gleason M.L."/>
            <person name="Xu J.R."/>
            <person name="Liu H."/>
            <person name="Zhang R."/>
            <person name="Sun G."/>
        </authorList>
    </citation>
    <scope>NUCLEOTIDE SEQUENCE [LARGE SCALE GENOMIC DNA]</scope>
    <source>
        <strain evidence="2 3">LNHT1506</strain>
    </source>
</reference>
<organism evidence="2 3">
    <name type="scientific">Peltaster fructicola</name>
    <dbReference type="NCBI Taxonomy" id="286661"/>
    <lineage>
        <taxon>Eukaryota</taxon>
        <taxon>Fungi</taxon>
        <taxon>Dikarya</taxon>
        <taxon>Ascomycota</taxon>
        <taxon>Pezizomycotina</taxon>
        <taxon>Dothideomycetes</taxon>
        <taxon>Dothideomycetes incertae sedis</taxon>
        <taxon>Peltaster</taxon>
    </lineage>
</organism>
<feature type="compositionally biased region" description="Polar residues" evidence="1">
    <location>
        <begin position="120"/>
        <end position="129"/>
    </location>
</feature>
<dbReference type="AlphaFoldDB" id="A0A6H0XL98"/>
<evidence type="ECO:0000313" key="3">
    <source>
        <dbReference type="Proteomes" id="UP000503462"/>
    </source>
</evidence>
<protein>
    <submittedName>
        <fullName evidence="2">Uncharacterized protein</fullName>
    </submittedName>
</protein>
<proteinExistence type="predicted"/>
<feature type="region of interest" description="Disordered" evidence="1">
    <location>
        <begin position="101"/>
        <end position="130"/>
    </location>
</feature>
<feature type="region of interest" description="Disordered" evidence="1">
    <location>
        <begin position="356"/>
        <end position="379"/>
    </location>
</feature>
<accession>A0A6H0XL98</accession>
<gene>
    <name evidence="2" type="ORF">AMS68_000928</name>
</gene>
<name>A0A6H0XL98_9PEZI</name>